<dbReference type="PANTHER" id="PTHR38792">
    <property type="entry name" value="BNR/ASP-BOX REPEAT DOMAIN PROTEIN (AFU_ORTHOLOGUE AFUA_7G06430)-RELATED"/>
    <property type="match status" value="1"/>
</dbReference>
<organism evidence="1 2">
    <name type="scientific">Candidatus Cryptobacteroides merdigallinarum</name>
    <dbReference type="NCBI Taxonomy" id="2840770"/>
    <lineage>
        <taxon>Bacteria</taxon>
        <taxon>Pseudomonadati</taxon>
        <taxon>Bacteroidota</taxon>
        <taxon>Bacteroidia</taxon>
        <taxon>Bacteroidales</taxon>
        <taxon>Candidatus Cryptobacteroides</taxon>
    </lineage>
</organism>
<reference evidence="1" key="1">
    <citation type="submission" date="2020-10" db="EMBL/GenBank/DDBJ databases">
        <authorList>
            <person name="Gilroy R."/>
        </authorList>
    </citation>
    <scope>NUCLEOTIDE SEQUENCE</scope>
    <source>
        <strain evidence="1">20514</strain>
    </source>
</reference>
<dbReference type="PANTHER" id="PTHR38792:SF3">
    <property type="entry name" value="BNR_ASP-BOX REPEAT DOMAIN PROTEIN (AFU_ORTHOLOGUE AFUA_7G06430)-RELATED"/>
    <property type="match status" value="1"/>
</dbReference>
<dbReference type="InterPro" id="IPR036278">
    <property type="entry name" value="Sialidase_sf"/>
</dbReference>
<evidence type="ECO:0000313" key="2">
    <source>
        <dbReference type="Proteomes" id="UP000810252"/>
    </source>
</evidence>
<accession>A0A9D9EHQ0</accession>
<sequence length="554" mass="62759">MNSVNVSNADYVEANLCYPRIKRLSDGSLLMSFMDMHYGPNIYVRRSEDDGRTWSDAILLKHWYKAESTVGKDEVHYVNPDFIELQDGRVMLAYQWRYRYGYSDIPNTNNNCGVEIMFSGDKGKTWGESREIYRGRCWEPAMLQLPTGEIQMYITSSQDVVDGVSYPRTMLIRSFDGGKTWQGKEMCGIDDNEAISRTIDDRFAYDGMPTGVYLDDDKGIVVPLEVWHGSLVMDQTPIVVRTDLETNWRFDQKKILEEGGPDFPDKKEVNKDFQGYGPYGCKIGTGEVLVLSNGTYKGAEGIWTFIGDRNADNFYHATSPFTGYWGSIDYIGDNKVIASGSEKYRDKDGKIRYRVKAMTGRLNYSKTLAKGGLDMVPVEEFDTESNDCWFLGKASESSVFADFGYTDDCLEVGSYVFDSNIVSFTPENSDAAAILVSRGKPGCYENWQIISNAAGKFIVYKEFTRSWHKVYEGKVPVDIVGTVNYASDTDLGYGVKVSVPWDVLGGKPAKGEVLRAHLRHYYKDTPKEKPLSLVEDQEGENTDYPQEWLKLILR</sequence>
<evidence type="ECO:0000313" key="1">
    <source>
        <dbReference type="EMBL" id="MBO8447748.1"/>
    </source>
</evidence>
<dbReference type="AlphaFoldDB" id="A0A9D9EHQ0"/>
<dbReference type="Gene3D" id="2.60.40.1190">
    <property type="match status" value="1"/>
</dbReference>
<dbReference type="CDD" id="cd15482">
    <property type="entry name" value="Sialidase_non-viral"/>
    <property type="match status" value="1"/>
</dbReference>
<comment type="caution">
    <text evidence="1">The sequence shown here is derived from an EMBL/GenBank/DDBJ whole genome shotgun (WGS) entry which is preliminary data.</text>
</comment>
<proteinExistence type="predicted"/>
<reference evidence="1" key="2">
    <citation type="journal article" date="2021" name="PeerJ">
        <title>Extensive microbial diversity within the chicken gut microbiome revealed by metagenomics and culture.</title>
        <authorList>
            <person name="Gilroy R."/>
            <person name="Ravi A."/>
            <person name="Getino M."/>
            <person name="Pursley I."/>
            <person name="Horton D.L."/>
            <person name="Alikhan N.F."/>
            <person name="Baker D."/>
            <person name="Gharbi K."/>
            <person name="Hall N."/>
            <person name="Watson M."/>
            <person name="Adriaenssens E.M."/>
            <person name="Foster-Nyarko E."/>
            <person name="Jarju S."/>
            <person name="Secka A."/>
            <person name="Antonio M."/>
            <person name="Oren A."/>
            <person name="Chaudhuri R.R."/>
            <person name="La Ragione R."/>
            <person name="Hildebrand F."/>
            <person name="Pallen M.J."/>
        </authorList>
    </citation>
    <scope>NUCLEOTIDE SEQUENCE</scope>
    <source>
        <strain evidence="1">20514</strain>
    </source>
</reference>
<dbReference type="Gene3D" id="2.120.10.10">
    <property type="match status" value="1"/>
</dbReference>
<gene>
    <name evidence="1" type="ORF">IAC29_00565</name>
</gene>
<name>A0A9D9EHQ0_9BACT</name>
<dbReference type="SUPFAM" id="SSF50939">
    <property type="entry name" value="Sialidases"/>
    <property type="match status" value="1"/>
</dbReference>
<protein>
    <submittedName>
        <fullName evidence="1">Exo-alpha-sialidase</fullName>
    </submittedName>
</protein>
<dbReference type="EMBL" id="JADIMQ010000008">
    <property type="protein sequence ID" value="MBO8447748.1"/>
    <property type="molecule type" value="Genomic_DNA"/>
</dbReference>
<dbReference type="Proteomes" id="UP000810252">
    <property type="component" value="Unassembled WGS sequence"/>
</dbReference>